<dbReference type="PROSITE" id="PS00154">
    <property type="entry name" value="ATPASE_E1_E2"/>
    <property type="match status" value="1"/>
</dbReference>
<dbReference type="FunFam" id="3.40.50.1000:FF:000001">
    <property type="entry name" value="Phospholipid-transporting ATPase IC"/>
    <property type="match status" value="1"/>
</dbReference>
<dbReference type="SUPFAM" id="SSF81660">
    <property type="entry name" value="Metal cation-transporting ATPase, ATP-binding domain N"/>
    <property type="match status" value="1"/>
</dbReference>
<evidence type="ECO:0000256" key="11">
    <source>
        <dbReference type="ARBA" id="ARBA00022989"/>
    </source>
</evidence>
<evidence type="ECO:0000256" key="9">
    <source>
        <dbReference type="ARBA" id="ARBA00022842"/>
    </source>
</evidence>
<keyword evidence="11 21" id="KW-1133">Transmembrane helix</keyword>
<dbReference type="SUPFAM" id="SSF56784">
    <property type="entry name" value="HAD-like"/>
    <property type="match status" value="1"/>
</dbReference>
<keyword evidence="14" id="KW-0406">Ion transport</keyword>
<dbReference type="InterPro" id="IPR001757">
    <property type="entry name" value="P_typ_ATPase"/>
</dbReference>
<evidence type="ECO:0000256" key="6">
    <source>
        <dbReference type="ARBA" id="ARBA00022741"/>
    </source>
</evidence>
<evidence type="ECO:0000256" key="4">
    <source>
        <dbReference type="ARBA" id="ARBA00022692"/>
    </source>
</evidence>
<evidence type="ECO:0000256" key="5">
    <source>
        <dbReference type="ARBA" id="ARBA00022723"/>
    </source>
</evidence>
<feature type="transmembrane region" description="Helical" evidence="21">
    <location>
        <begin position="926"/>
        <end position="943"/>
    </location>
</feature>
<dbReference type="InterPro" id="IPR018303">
    <property type="entry name" value="ATPase_P-typ_P_site"/>
</dbReference>
<evidence type="ECO:0000256" key="19">
    <source>
        <dbReference type="ARBA" id="ARBA00067200"/>
    </source>
</evidence>
<protein>
    <recommendedName>
        <fullName evidence="19">P-type sodium-transporting ATPase4</fullName>
        <ecNumber evidence="17">7.2.2.3</ecNumber>
        <ecNumber evidence="2">7.2.2.8</ecNumber>
    </recommendedName>
</protein>
<dbReference type="EC" id="7.2.2.8" evidence="2"/>
<dbReference type="SFLD" id="SFLDS00003">
    <property type="entry name" value="Haloacid_Dehalogenase"/>
    <property type="match status" value="1"/>
</dbReference>
<dbReference type="SMART" id="SM00831">
    <property type="entry name" value="Cation_ATPase_N"/>
    <property type="match status" value="1"/>
</dbReference>
<keyword evidence="4 21" id="KW-0812">Transmembrane</keyword>
<dbReference type="EC" id="7.2.2.3" evidence="17"/>
<evidence type="ECO:0000256" key="1">
    <source>
        <dbReference type="ARBA" id="ARBA00004127"/>
    </source>
</evidence>
<evidence type="ECO:0000256" key="13">
    <source>
        <dbReference type="ARBA" id="ARBA00023053"/>
    </source>
</evidence>
<feature type="domain" description="Cation-transporting P-type ATPase N-terminal" evidence="22">
    <location>
        <begin position="27"/>
        <end position="101"/>
    </location>
</feature>
<keyword evidence="24" id="KW-1185">Reference proteome</keyword>
<evidence type="ECO:0000259" key="22">
    <source>
        <dbReference type="SMART" id="SM00831"/>
    </source>
</evidence>
<comment type="caution">
    <text evidence="23">The sequence shown here is derived from an EMBL/GenBank/DDBJ whole genome shotgun (WGS) entry which is preliminary data.</text>
</comment>
<dbReference type="Gene3D" id="3.40.50.1000">
    <property type="entry name" value="HAD superfamily/HAD-like"/>
    <property type="match status" value="1"/>
</dbReference>
<dbReference type="GO" id="GO:0008554">
    <property type="term" value="F:P-type sodium transporter activity"/>
    <property type="evidence" value="ECO:0007669"/>
    <property type="project" value="UniProtKB-EC"/>
</dbReference>
<dbReference type="GO" id="GO:0140581">
    <property type="term" value="F:P-type monovalent copper transporter activity"/>
    <property type="evidence" value="ECO:0007669"/>
    <property type="project" value="UniProtKB-EC"/>
</dbReference>
<evidence type="ECO:0000256" key="16">
    <source>
        <dbReference type="ARBA" id="ARBA00023201"/>
    </source>
</evidence>
<evidence type="ECO:0000313" key="23">
    <source>
        <dbReference type="EMBL" id="KAA0147661.1"/>
    </source>
</evidence>
<dbReference type="SFLD" id="SFLDF00027">
    <property type="entry name" value="p-type_atpase"/>
    <property type="match status" value="1"/>
</dbReference>
<dbReference type="GO" id="GO:0005886">
    <property type="term" value="C:plasma membrane"/>
    <property type="evidence" value="ECO:0007669"/>
    <property type="project" value="TreeGrafter"/>
</dbReference>
<dbReference type="PANTHER" id="PTHR24093:SF369">
    <property type="entry name" value="CALCIUM-TRANSPORTING ATPASE"/>
    <property type="match status" value="1"/>
</dbReference>
<evidence type="ECO:0000256" key="2">
    <source>
        <dbReference type="ARBA" id="ARBA00012517"/>
    </source>
</evidence>
<evidence type="ECO:0000256" key="12">
    <source>
        <dbReference type="ARBA" id="ARBA00023008"/>
    </source>
</evidence>
<evidence type="ECO:0000256" key="7">
    <source>
        <dbReference type="ARBA" id="ARBA00022796"/>
    </source>
</evidence>
<feature type="transmembrane region" description="Helical" evidence="21">
    <location>
        <begin position="86"/>
        <end position="104"/>
    </location>
</feature>
<comment type="subcellular location">
    <subcellularLocation>
        <location evidence="1">Endomembrane system</location>
        <topology evidence="1">Multi-pass membrane protein</topology>
    </subcellularLocation>
</comment>
<dbReference type="PANTHER" id="PTHR24093">
    <property type="entry name" value="CATION TRANSPORTING ATPASE"/>
    <property type="match status" value="1"/>
</dbReference>
<keyword evidence="13" id="KW-0915">Sodium</keyword>
<feature type="region of interest" description="Disordered" evidence="20">
    <location>
        <begin position="437"/>
        <end position="457"/>
    </location>
</feature>
<evidence type="ECO:0000256" key="14">
    <source>
        <dbReference type="ARBA" id="ARBA00023065"/>
    </source>
</evidence>
<keyword evidence="5" id="KW-0479">Metal-binding</keyword>
<keyword evidence="3" id="KW-0813">Transport</keyword>
<keyword evidence="10" id="KW-1278">Translocase</keyword>
<evidence type="ECO:0000256" key="21">
    <source>
        <dbReference type="SAM" id="Phobius"/>
    </source>
</evidence>
<dbReference type="InterPro" id="IPR006068">
    <property type="entry name" value="ATPase_P-typ_cation-transptr_C"/>
</dbReference>
<dbReference type="NCBIfam" id="TIGR01494">
    <property type="entry name" value="ATPase_P-type"/>
    <property type="match status" value="2"/>
</dbReference>
<feature type="transmembrane region" description="Helical" evidence="21">
    <location>
        <begin position="110"/>
        <end position="133"/>
    </location>
</feature>
<evidence type="ECO:0000256" key="18">
    <source>
        <dbReference type="ARBA" id="ARBA00049499"/>
    </source>
</evidence>
<evidence type="ECO:0000313" key="24">
    <source>
        <dbReference type="Proteomes" id="UP000323011"/>
    </source>
</evidence>
<dbReference type="InterPro" id="IPR059000">
    <property type="entry name" value="ATPase_P-type_domA"/>
</dbReference>
<keyword evidence="9" id="KW-0460">Magnesium</keyword>
<evidence type="ECO:0000256" key="3">
    <source>
        <dbReference type="ARBA" id="ARBA00022448"/>
    </source>
</evidence>
<dbReference type="InterPro" id="IPR023214">
    <property type="entry name" value="HAD_sf"/>
</dbReference>
<accession>A0A5A8C720</accession>
<dbReference type="GO" id="GO:0016887">
    <property type="term" value="F:ATP hydrolysis activity"/>
    <property type="evidence" value="ECO:0007669"/>
    <property type="project" value="InterPro"/>
</dbReference>
<evidence type="ECO:0000256" key="15">
    <source>
        <dbReference type="ARBA" id="ARBA00023136"/>
    </source>
</evidence>
<dbReference type="Gene3D" id="2.70.150.10">
    <property type="entry name" value="Calcium-transporting ATPase, cytoplasmic transduction domain A"/>
    <property type="match status" value="1"/>
</dbReference>
<dbReference type="Pfam" id="PF00689">
    <property type="entry name" value="Cation_ATPase_C"/>
    <property type="match status" value="1"/>
</dbReference>
<organism evidence="23 24">
    <name type="scientific">Cafeteria roenbergensis</name>
    <name type="common">Marine flagellate</name>
    <dbReference type="NCBI Taxonomy" id="33653"/>
    <lineage>
        <taxon>Eukaryota</taxon>
        <taxon>Sar</taxon>
        <taxon>Stramenopiles</taxon>
        <taxon>Bigyra</taxon>
        <taxon>Opalozoa</taxon>
        <taxon>Bicosoecida</taxon>
        <taxon>Cafeteriaceae</taxon>
        <taxon>Cafeteria</taxon>
    </lineage>
</organism>
<dbReference type="InterPro" id="IPR004014">
    <property type="entry name" value="ATPase_P-typ_cation-transptr_N"/>
</dbReference>
<dbReference type="AlphaFoldDB" id="A0A5A8C720"/>
<sequence>MAGPVSREELEALAVRWADPDVSAEALAESGGVEAVIKMLGINVAKGLSAEQVSAMRERYGSNKIPEKKRRSFFEHLVEAFEDETLLILVAAAALALVNAVFVSDDSGDMIEAMSILAAVVIVSGVASTLNYAQDGEFQALKQLELETVIVTRDGVQTRVLRDELVVGDCFEVRAGSKLPADALLLPSATAQGLTVDESSATGESRASHKGPGALLLLAGTRVQEGAGRAVAFGVGVSSTYGRQLAKSQGGEDDDGPTPLQERLDVLAKLIGWFGLVAAIATSTALAVIALAGDTSKLTDVSFWLGDMLQFAVVGVTIVVVAVPEGLPLAVTISLAFSSSAMVADKILVRKLQACETMGSATVICSDKTGTLTENKMAVVAGRIAATPFLARGESEHSLACPACDASDLTARISSMAQDAAGRAIIFNTSAELGRDSVPAGSGGGAADQDPKRGGGMAWLGNPSECAMLAFLDEELGQRAAQVRTSVSLGQPAAAPAAAAAAGPAAAGASADSPLGMLYRRQFSSVTKSMATAVALPEAVGAGSWLYFKGAFEVVVGLCDTELQADGSSKRLDRAAVLREFEPAVHAALRTIAVARRRVHSCPATAAEWLALEEEGGMELVAVLGIRDPLRREVPGAVAKCQGAGIRVIMVTGDHIDTATAIARNCGILPAATADRAAPPAGTVMLGRDFAALQDDPAALRDAARTLRVLARSSPDDKHLLVDTLRKDDEVVAATGDGTNDGPALKHANVGLAMGITGTDVAKGASDVIILDDNFASICQAVVWGRSVQSNVRKFLQFQVTVNIVALVLSFAAACSLGSGDAGSADAGAMQERLARQLPLNSQQMLFCNLLMDSLAALALATEPPSEALLSRPPERKGSALITGTMWKHIGGQAVLQLIVLVVMFLHPSAYAWMSVEEFRSVEHRTVIFNVFILMNLLNLPFARKVRDEVNVLEGIHRSTLFVLIWAGVAAAQFGLVQYGGSYFGTSPLNAEQWFNCIAVASITVPVGIALRFVPAPADTDAAVKPKLD</sequence>
<evidence type="ECO:0000256" key="8">
    <source>
        <dbReference type="ARBA" id="ARBA00022840"/>
    </source>
</evidence>
<dbReference type="Proteomes" id="UP000323011">
    <property type="component" value="Unassembled WGS sequence"/>
</dbReference>
<dbReference type="InterPro" id="IPR023298">
    <property type="entry name" value="ATPase_P-typ_TM_dom_sf"/>
</dbReference>
<dbReference type="GO" id="GO:0012505">
    <property type="term" value="C:endomembrane system"/>
    <property type="evidence" value="ECO:0007669"/>
    <property type="project" value="UniProtKB-SubCell"/>
</dbReference>
<feature type="transmembrane region" description="Helical" evidence="21">
    <location>
        <begin position="270"/>
        <end position="291"/>
    </location>
</feature>
<keyword evidence="16" id="KW-0739">Sodium transport</keyword>
<gene>
    <name evidence="23" type="ORF">FNF29_07216</name>
</gene>
<feature type="transmembrane region" description="Helical" evidence="21">
    <location>
        <begin position="993"/>
        <end position="1014"/>
    </location>
</feature>
<proteinExistence type="predicted"/>
<keyword evidence="8" id="KW-0067">ATP-binding</keyword>
<dbReference type="SFLD" id="SFLDG00002">
    <property type="entry name" value="C1.7:_P-type_atpase_like"/>
    <property type="match status" value="1"/>
</dbReference>
<dbReference type="InterPro" id="IPR023299">
    <property type="entry name" value="ATPase_P-typ_cyto_dom_N"/>
</dbReference>
<dbReference type="EMBL" id="VLTN01000063">
    <property type="protein sequence ID" value="KAA0147661.1"/>
    <property type="molecule type" value="Genomic_DNA"/>
</dbReference>
<feature type="transmembrane region" description="Helical" evidence="21">
    <location>
        <begin position="963"/>
        <end position="981"/>
    </location>
</feature>
<evidence type="ECO:0000256" key="20">
    <source>
        <dbReference type="SAM" id="MobiDB-lite"/>
    </source>
</evidence>
<dbReference type="InterPro" id="IPR036412">
    <property type="entry name" value="HAD-like_sf"/>
</dbReference>
<keyword evidence="15 21" id="KW-0472">Membrane</keyword>
<dbReference type="Pfam" id="PF00122">
    <property type="entry name" value="E1-E2_ATPase"/>
    <property type="match status" value="1"/>
</dbReference>
<dbReference type="Pfam" id="PF00690">
    <property type="entry name" value="Cation_ATPase_N"/>
    <property type="match status" value="1"/>
</dbReference>
<evidence type="ECO:0000256" key="10">
    <source>
        <dbReference type="ARBA" id="ARBA00022967"/>
    </source>
</evidence>
<dbReference type="InterPro" id="IPR044492">
    <property type="entry name" value="P_typ_ATPase_HD_dom"/>
</dbReference>
<reference evidence="23 24" key="1">
    <citation type="submission" date="2019-07" db="EMBL/GenBank/DDBJ databases">
        <title>Genomes of Cafeteria roenbergensis.</title>
        <authorList>
            <person name="Fischer M.G."/>
            <person name="Hackl T."/>
            <person name="Roman M."/>
        </authorList>
    </citation>
    <scope>NUCLEOTIDE SEQUENCE [LARGE SCALE GENOMIC DNA]</scope>
    <source>
        <strain evidence="23 24">BVI</strain>
    </source>
</reference>
<comment type="catalytic activity">
    <reaction evidence="18">
        <text>Na(+)(in) + ATP + H2O = Na(+)(out) + ADP + phosphate + H(+)</text>
        <dbReference type="Rhea" id="RHEA:14633"/>
        <dbReference type="ChEBI" id="CHEBI:15377"/>
        <dbReference type="ChEBI" id="CHEBI:15378"/>
        <dbReference type="ChEBI" id="CHEBI:29101"/>
        <dbReference type="ChEBI" id="CHEBI:30616"/>
        <dbReference type="ChEBI" id="CHEBI:43474"/>
        <dbReference type="ChEBI" id="CHEBI:456216"/>
        <dbReference type="EC" id="7.2.2.3"/>
    </reaction>
    <physiologicalReaction direction="left-to-right" evidence="18">
        <dbReference type="Rhea" id="RHEA:14634"/>
    </physiologicalReaction>
</comment>
<dbReference type="PRINTS" id="PR00119">
    <property type="entry name" value="CATATPASE"/>
</dbReference>
<dbReference type="InterPro" id="IPR008250">
    <property type="entry name" value="ATPase_P-typ_transduc_dom_A_sf"/>
</dbReference>
<evidence type="ECO:0000256" key="17">
    <source>
        <dbReference type="ARBA" id="ARBA00035029"/>
    </source>
</evidence>
<feature type="transmembrane region" description="Helical" evidence="21">
    <location>
        <begin position="894"/>
        <end position="914"/>
    </location>
</feature>
<keyword evidence="7" id="KW-0187">Copper transport</keyword>
<dbReference type="PRINTS" id="PR00121">
    <property type="entry name" value="NAKATPASE"/>
</dbReference>
<dbReference type="GO" id="GO:0046872">
    <property type="term" value="F:metal ion binding"/>
    <property type="evidence" value="ECO:0007669"/>
    <property type="project" value="UniProtKB-KW"/>
</dbReference>
<dbReference type="OMA" id="YQFIVMW"/>
<dbReference type="GO" id="GO:0005524">
    <property type="term" value="F:ATP binding"/>
    <property type="evidence" value="ECO:0007669"/>
    <property type="project" value="UniProtKB-KW"/>
</dbReference>
<keyword evidence="12" id="KW-0186">Copper</keyword>
<feature type="transmembrane region" description="Helical" evidence="21">
    <location>
        <begin position="311"/>
        <end position="337"/>
    </location>
</feature>
<dbReference type="SUPFAM" id="SSF81665">
    <property type="entry name" value="Calcium ATPase, transmembrane domain M"/>
    <property type="match status" value="1"/>
</dbReference>
<dbReference type="GO" id="GO:0005388">
    <property type="term" value="F:P-type calcium transporter activity"/>
    <property type="evidence" value="ECO:0007669"/>
    <property type="project" value="TreeGrafter"/>
</dbReference>
<dbReference type="Gene3D" id="1.20.1110.10">
    <property type="entry name" value="Calcium-transporting ATPase, transmembrane domain"/>
    <property type="match status" value="1"/>
</dbReference>
<dbReference type="FunFam" id="3.40.50.1000:FF:000144">
    <property type="entry name" value="copper-transporting ATPase 1 isoform X2"/>
    <property type="match status" value="1"/>
</dbReference>
<dbReference type="SUPFAM" id="SSF81653">
    <property type="entry name" value="Calcium ATPase, transduction domain A"/>
    <property type="match status" value="1"/>
</dbReference>
<dbReference type="Pfam" id="PF13246">
    <property type="entry name" value="Cation_ATPase"/>
    <property type="match status" value="1"/>
</dbReference>
<name>A0A5A8C720_CAFRO</name>
<dbReference type="Gene3D" id="3.40.1110.10">
    <property type="entry name" value="Calcium-transporting ATPase, cytoplasmic domain N"/>
    <property type="match status" value="1"/>
</dbReference>
<keyword evidence="6" id="KW-0547">Nucleotide-binding</keyword>